<dbReference type="GO" id="GO:0005829">
    <property type="term" value="C:cytosol"/>
    <property type="evidence" value="ECO:0007669"/>
    <property type="project" value="TreeGrafter"/>
</dbReference>
<keyword evidence="2" id="KW-1185">Reference proteome</keyword>
<dbReference type="AlphaFoldDB" id="A0A1R1XSF1"/>
<organism evidence="1 2">
    <name type="scientific">Smittium culicis</name>
    <dbReference type="NCBI Taxonomy" id="133412"/>
    <lineage>
        <taxon>Eukaryota</taxon>
        <taxon>Fungi</taxon>
        <taxon>Fungi incertae sedis</taxon>
        <taxon>Zoopagomycota</taxon>
        <taxon>Kickxellomycotina</taxon>
        <taxon>Harpellomycetes</taxon>
        <taxon>Harpellales</taxon>
        <taxon>Legeriomycetaceae</taxon>
        <taxon>Smittium</taxon>
    </lineage>
</organism>
<dbReference type="Proteomes" id="UP000187429">
    <property type="component" value="Unassembled WGS sequence"/>
</dbReference>
<reference evidence="2" key="1">
    <citation type="submission" date="2017-01" db="EMBL/GenBank/DDBJ databases">
        <authorList>
            <person name="Wang Y."/>
            <person name="White M."/>
            <person name="Kvist S."/>
            <person name="Moncalvo J.-M."/>
        </authorList>
    </citation>
    <scope>NUCLEOTIDE SEQUENCE [LARGE SCALE GENOMIC DNA]</scope>
    <source>
        <strain evidence="2">ID-206-W2</strain>
    </source>
</reference>
<evidence type="ECO:0000313" key="2">
    <source>
        <dbReference type="Proteomes" id="UP000187429"/>
    </source>
</evidence>
<evidence type="ECO:0000313" key="1">
    <source>
        <dbReference type="EMBL" id="OMJ17548.1"/>
    </source>
</evidence>
<dbReference type="Pfam" id="PF01042">
    <property type="entry name" value="Ribonuc_L-PSP"/>
    <property type="match status" value="1"/>
</dbReference>
<gene>
    <name evidence="1" type="ORF">AYI69_g7379</name>
</gene>
<dbReference type="InterPro" id="IPR006175">
    <property type="entry name" value="YjgF/YER057c/UK114"/>
</dbReference>
<accession>A0A1R1XSF1</accession>
<comment type="caution">
    <text evidence="1">The sequence shown here is derived from an EMBL/GenBank/DDBJ whole genome shotgun (WGS) entry which is preliminary data.</text>
</comment>
<sequence length="148" mass="16330">MPYQVSSFFMPNKAKPLASYPHAKRVGPFVFVSGISSRLPDDSYAGVSVNPETNELVLDIKEQTKAVLENIKAIIVEMGGKGLENLVDVTVFLANMNDFDQYNSIYNQYFDGANGPARTTVEISRLPGKLPSKLLIEIKSTAYIPELN</sequence>
<proteinExistence type="predicted"/>
<dbReference type="GO" id="GO:0019239">
    <property type="term" value="F:deaminase activity"/>
    <property type="evidence" value="ECO:0007669"/>
    <property type="project" value="TreeGrafter"/>
</dbReference>
<dbReference type="OrthoDB" id="309640at2759"/>
<dbReference type="PANTHER" id="PTHR11803:SF48">
    <property type="entry name" value="2-AMINOMUCONATE DEAMINASE"/>
    <property type="match status" value="1"/>
</dbReference>
<dbReference type="InterPro" id="IPR035959">
    <property type="entry name" value="RutC-like_sf"/>
</dbReference>
<dbReference type="SUPFAM" id="SSF55298">
    <property type="entry name" value="YjgF-like"/>
    <property type="match status" value="1"/>
</dbReference>
<name>A0A1R1XSF1_9FUNG</name>
<protein>
    <submittedName>
        <fullName evidence="1">2-aminomuconate deaminase</fullName>
    </submittedName>
</protein>
<dbReference type="PANTHER" id="PTHR11803">
    <property type="entry name" value="2-IMINOBUTANOATE/2-IMINOPROPANOATE DEAMINASE RIDA"/>
    <property type="match status" value="1"/>
</dbReference>
<dbReference type="EMBL" id="LSSM01003555">
    <property type="protein sequence ID" value="OMJ17548.1"/>
    <property type="molecule type" value="Genomic_DNA"/>
</dbReference>
<dbReference type="CDD" id="cd00448">
    <property type="entry name" value="YjgF_YER057c_UK114_family"/>
    <property type="match status" value="1"/>
</dbReference>
<dbReference type="GO" id="GO:0005739">
    <property type="term" value="C:mitochondrion"/>
    <property type="evidence" value="ECO:0007669"/>
    <property type="project" value="TreeGrafter"/>
</dbReference>
<dbReference type="Gene3D" id="3.30.1330.40">
    <property type="entry name" value="RutC-like"/>
    <property type="match status" value="1"/>
</dbReference>